<sequence>MSALTAGDGSISIAAGIIIGLFASCVQSLGLTVQRKSHVLNQALPDELQRVEHRRPLWLLGFLIFISSNILGSLFQIASLPVVILAPLGAVSLLWNAFFACFILGDVFSLWMILGTLLIAGGAVLIAIFGIVPEPTHSLEDLLVLFSRPAFIAYFTLLGFAVLVCLAITHLAEYSYSVRLRNLPPLRPSSPLMIRTDSVTDLTTERTPLLVRKRVPGSSAASMVSLASSTRRNAPPLRTPLLLSISYASTSGILSGMCLIFAKSGVELLLISIHGNNQFWKWQAWMLILGLVGFALIQLWYLHKALKLADPTIVCPLAFCFYNVSSIVNGLVYFDQVSLLPTSHLLLVTVGIVVLLGGVWAVSLQAVMIDTWSGGEDVDVPLIEEGAADEGSLPECNPSPAALIPQTPEPERPRSHSESGTLPVPHSPLSPRRRATLRQSSVGGPISSPPSSVHAPVFSIGLSPASPGFVLVPRERRRRTSGPSGGDPWDEVIRRVRTRRVVSDTNVLAGEVERGIEEGGTGGNERVDTRVRWAWLRRLIVGHGQRGVS</sequence>
<evidence type="ECO:0000256" key="1">
    <source>
        <dbReference type="ARBA" id="ARBA00004141"/>
    </source>
</evidence>
<evidence type="ECO:0000313" key="8">
    <source>
        <dbReference type="Proteomes" id="UP000759537"/>
    </source>
</evidence>
<reference evidence="7" key="2">
    <citation type="journal article" date="2020" name="Nat. Commun.">
        <title>Large-scale genome sequencing of mycorrhizal fungi provides insights into the early evolution of symbiotic traits.</title>
        <authorList>
            <person name="Miyauchi S."/>
            <person name="Kiss E."/>
            <person name="Kuo A."/>
            <person name="Drula E."/>
            <person name="Kohler A."/>
            <person name="Sanchez-Garcia M."/>
            <person name="Morin E."/>
            <person name="Andreopoulos B."/>
            <person name="Barry K.W."/>
            <person name="Bonito G."/>
            <person name="Buee M."/>
            <person name="Carver A."/>
            <person name="Chen C."/>
            <person name="Cichocki N."/>
            <person name="Clum A."/>
            <person name="Culley D."/>
            <person name="Crous P.W."/>
            <person name="Fauchery L."/>
            <person name="Girlanda M."/>
            <person name="Hayes R.D."/>
            <person name="Keri Z."/>
            <person name="LaButti K."/>
            <person name="Lipzen A."/>
            <person name="Lombard V."/>
            <person name="Magnuson J."/>
            <person name="Maillard F."/>
            <person name="Murat C."/>
            <person name="Nolan M."/>
            <person name="Ohm R.A."/>
            <person name="Pangilinan J."/>
            <person name="Pereira M.F."/>
            <person name="Perotto S."/>
            <person name="Peter M."/>
            <person name="Pfister S."/>
            <person name="Riley R."/>
            <person name="Sitrit Y."/>
            <person name="Stielow J.B."/>
            <person name="Szollosi G."/>
            <person name="Zifcakova L."/>
            <person name="Stursova M."/>
            <person name="Spatafora J.W."/>
            <person name="Tedersoo L."/>
            <person name="Vaario L.M."/>
            <person name="Yamada A."/>
            <person name="Yan M."/>
            <person name="Wang P."/>
            <person name="Xu J."/>
            <person name="Bruns T."/>
            <person name="Baldrian P."/>
            <person name="Vilgalys R."/>
            <person name="Dunand C."/>
            <person name="Henrissat B."/>
            <person name="Grigoriev I.V."/>
            <person name="Hibbett D."/>
            <person name="Nagy L.G."/>
            <person name="Martin F.M."/>
        </authorList>
    </citation>
    <scope>NUCLEOTIDE SEQUENCE</scope>
    <source>
        <strain evidence="7">Prilba</strain>
    </source>
</reference>
<feature type="transmembrane region" description="Helical" evidence="6">
    <location>
        <begin position="241"/>
        <end position="262"/>
    </location>
</feature>
<keyword evidence="2 6" id="KW-0812">Transmembrane</keyword>
<evidence type="ECO:0000256" key="5">
    <source>
        <dbReference type="SAM" id="MobiDB-lite"/>
    </source>
</evidence>
<name>A0A9P5MYV1_9AGAM</name>
<dbReference type="Pfam" id="PF05653">
    <property type="entry name" value="Mg_trans_NIPA"/>
    <property type="match status" value="2"/>
</dbReference>
<gene>
    <name evidence="7" type="ORF">DFH94DRAFT_415060</name>
</gene>
<keyword evidence="8" id="KW-1185">Reference proteome</keyword>
<dbReference type="Proteomes" id="UP000759537">
    <property type="component" value="Unassembled WGS sequence"/>
</dbReference>
<proteinExistence type="predicted"/>
<evidence type="ECO:0000256" key="3">
    <source>
        <dbReference type="ARBA" id="ARBA00022989"/>
    </source>
</evidence>
<dbReference type="InterPro" id="IPR008521">
    <property type="entry name" value="Mg_trans_NIPA"/>
</dbReference>
<dbReference type="SUPFAM" id="SSF103481">
    <property type="entry name" value="Multidrug resistance efflux transporter EmrE"/>
    <property type="match status" value="1"/>
</dbReference>
<dbReference type="AlphaFoldDB" id="A0A9P5MYV1"/>
<reference evidence="7" key="1">
    <citation type="submission" date="2019-10" db="EMBL/GenBank/DDBJ databases">
        <authorList>
            <consortium name="DOE Joint Genome Institute"/>
            <person name="Kuo A."/>
            <person name="Miyauchi S."/>
            <person name="Kiss E."/>
            <person name="Drula E."/>
            <person name="Kohler A."/>
            <person name="Sanchez-Garcia M."/>
            <person name="Andreopoulos B."/>
            <person name="Barry K.W."/>
            <person name="Bonito G."/>
            <person name="Buee M."/>
            <person name="Carver A."/>
            <person name="Chen C."/>
            <person name="Cichocki N."/>
            <person name="Clum A."/>
            <person name="Culley D."/>
            <person name="Crous P.W."/>
            <person name="Fauchery L."/>
            <person name="Girlanda M."/>
            <person name="Hayes R."/>
            <person name="Keri Z."/>
            <person name="LaButti K."/>
            <person name="Lipzen A."/>
            <person name="Lombard V."/>
            <person name="Magnuson J."/>
            <person name="Maillard F."/>
            <person name="Morin E."/>
            <person name="Murat C."/>
            <person name="Nolan M."/>
            <person name="Ohm R."/>
            <person name="Pangilinan J."/>
            <person name="Pereira M."/>
            <person name="Perotto S."/>
            <person name="Peter M."/>
            <person name="Riley R."/>
            <person name="Sitrit Y."/>
            <person name="Stielow B."/>
            <person name="Szollosi G."/>
            <person name="Zifcakova L."/>
            <person name="Stursova M."/>
            <person name="Spatafora J.W."/>
            <person name="Tedersoo L."/>
            <person name="Vaario L.-M."/>
            <person name="Yamada A."/>
            <person name="Yan M."/>
            <person name="Wang P."/>
            <person name="Xu J."/>
            <person name="Bruns T."/>
            <person name="Baldrian P."/>
            <person name="Vilgalys R."/>
            <person name="Henrissat B."/>
            <person name="Grigoriev I.V."/>
            <person name="Hibbett D."/>
            <person name="Nagy L.G."/>
            <person name="Martin F.M."/>
        </authorList>
    </citation>
    <scope>NUCLEOTIDE SEQUENCE</scope>
    <source>
        <strain evidence="7">Prilba</strain>
    </source>
</reference>
<feature type="transmembrane region" description="Helical" evidence="6">
    <location>
        <begin position="151"/>
        <end position="172"/>
    </location>
</feature>
<feature type="transmembrane region" description="Helical" evidence="6">
    <location>
        <begin position="282"/>
        <end position="301"/>
    </location>
</feature>
<evidence type="ECO:0000313" key="7">
    <source>
        <dbReference type="EMBL" id="KAF8481939.1"/>
    </source>
</evidence>
<feature type="transmembrane region" description="Helical" evidence="6">
    <location>
        <begin position="313"/>
        <end position="333"/>
    </location>
</feature>
<feature type="transmembrane region" description="Helical" evidence="6">
    <location>
        <begin position="111"/>
        <end position="131"/>
    </location>
</feature>
<evidence type="ECO:0008006" key="9">
    <source>
        <dbReference type="Google" id="ProtNLM"/>
    </source>
</evidence>
<accession>A0A9P5MYV1</accession>
<dbReference type="PANTHER" id="PTHR12570:SF86">
    <property type="entry name" value="ADR321CP"/>
    <property type="match status" value="1"/>
</dbReference>
<keyword evidence="4 6" id="KW-0472">Membrane</keyword>
<feature type="compositionally biased region" description="Low complexity" evidence="5">
    <location>
        <begin position="440"/>
        <end position="452"/>
    </location>
</feature>
<dbReference type="GO" id="GO:0016020">
    <property type="term" value="C:membrane"/>
    <property type="evidence" value="ECO:0007669"/>
    <property type="project" value="UniProtKB-SubCell"/>
</dbReference>
<evidence type="ECO:0000256" key="2">
    <source>
        <dbReference type="ARBA" id="ARBA00022692"/>
    </source>
</evidence>
<feature type="transmembrane region" description="Helical" evidence="6">
    <location>
        <begin position="345"/>
        <end position="364"/>
    </location>
</feature>
<dbReference type="OrthoDB" id="2504919at2759"/>
<protein>
    <recommendedName>
        <fullName evidence="9">Magnesium transporter</fullName>
    </recommendedName>
</protein>
<comment type="caution">
    <text evidence="7">The sequence shown here is derived from an EMBL/GenBank/DDBJ whole genome shotgun (WGS) entry which is preliminary data.</text>
</comment>
<dbReference type="EMBL" id="WHVB01000006">
    <property type="protein sequence ID" value="KAF8481939.1"/>
    <property type="molecule type" value="Genomic_DNA"/>
</dbReference>
<feature type="region of interest" description="Disordered" evidence="5">
    <location>
        <begin position="389"/>
        <end position="452"/>
    </location>
</feature>
<organism evidence="7 8">
    <name type="scientific">Russula ochroleuca</name>
    <dbReference type="NCBI Taxonomy" id="152965"/>
    <lineage>
        <taxon>Eukaryota</taxon>
        <taxon>Fungi</taxon>
        <taxon>Dikarya</taxon>
        <taxon>Basidiomycota</taxon>
        <taxon>Agaricomycotina</taxon>
        <taxon>Agaricomycetes</taxon>
        <taxon>Russulales</taxon>
        <taxon>Russulaceae</taxon>
        <taxon>Russula</taxon>
    </lineage>
</organism>
<feature type="transmembrane region" description="Helical" evidence="6">
    <location>
        <begin position="57"/>
        <end position="78"/>
    </location>
</feature>
<dbReference type="InterPro" id="IPR037185">
    <property type="entry name" value="EmrE-like"/>
</dbReference>
<dbReference type="GO" id="GO:0015095">
    <property type="term" value="F:magnesium ion transmembrane transporter activity"/>
    <property type="evidence" value="ECO:0007669"/>
    <property type="project" value="InterPro"/>
</dbReference>
<feature type="transmembrane region" description="Helical" evidence="6">
    <location>
        <begin position="84"/>
        <end position="104"/>
    </location>
</feature>
<evidence type="ECO:0000256" key="6">
    <source>
        <dbReference type="SAM" id="Phobius"/>
    </source>
</evidence>
<keyword evidence="3 6" id="KW-1133">Transmembrane helix</keyword>
<comment type="subcellular location">
    <subcellularLocation>
        <location evidence="1">Membrane</location>
        <topology evidence="1">Multi-pass membrane protein</topology>
    </subcellularLocation>
</comment>
<feature type="transmembrane region" description="Helical" evidence="6">
    <location>
        <begin position="12"/>
        <end position="33"/>
    </location>
</feature>
<evidence type="ECO:0000256" key="4">
    <source>
        <dbReference type="ARBA" id="ARBA00023136"/>
    </source>
</evidence>
<dbReference type="PANTHER" id="PTHR12570">
    <property type="match status" value="1"/>
</dbReference>